<evidence type="ECO:0000256" key="4">
    <source>
        <dbReference type="ARBA" id="ARBA00020295"/>
    </source>
</evidence>
<evidence type="ECO:0000313" key="13">
    <source>
        <dbReference type="Proteomes" id="UP000198968"/>
    </source>
</evidence>
<evidence type="ECO:0000256" key="5">
    <source>
        <dbReference type="ARBA" id="ARBA00022676"/>
    </source>
</evidence>
<evidence type="ECO:0000313" key="12">
    <source>
        <dbReference type="EMBL" id="SFO45107.1"/>
    </source>
</evidence>
<evidence type="ECO:0000256" key="10">
    <source>
        <dbReference type="RuleBase" id="RU361207"/>
    </source>
</evidence>
<keyword evidence="7 10" id="KW-0119">Carbohydrate metabolism</keyword>
<dbReference type="OrthoDB" id="9763489at2"/>
<gene>
    <name evidence="12" type="ORF">SAMN05428971_4040</name>
</gene>
<evidence type="ECO:0000256" key="8">
    <source>
        <dbReference type="ARBA" id="ARBA00031423"/>
    </source>
</evidence>
<dbReference type="PANTHER" id="PTHR32438:SF5">
    <property type="entry name" value="4-ALPHA-GLUCANOTRANSFERASE DPE1, CHLOROPLASTIC_AMYLOPLASTIC"/>
    <property type="match status" value="1"/>
</dbReference>
<dbReference type="InterPro" id="IPR003385">
    <property type="entry name" value="Glyco_hydro_77"/>
</dbReference>
<keyword evidence="6 10" id="KW-0808">Transferase</keyword>
<keyword evidence="5 10" id="KW-0328">Glycosyltransferase</keyword>
<dbReference type="AlphaFoldDB" id="A0A1I5HA78"/>
<dbReference type="GO" id="GO:0005975">
    <property type="term" value="P:carbohydrate metabolic process"/>
    <property type="evidence" value="ECO:0007669"/>
    <property type="project" value="InterPro"/>
</dbReference>
<evidence type="ECO:0000256" key="1">
    <source>
        <dbReference type="ARBA" id="ARBA00000439"/>
    </source>
</evidence>
<comment type="similarity">
    <text evidence="2 10">Belongs to the disproportionating enzyme family.</text>
</comment>
<sequence>MKQNALDQAARAAGISLDYINVNGEKEAISDETKRALLAVMDDPQDAKKSPLPPVAVFSGNGKRQLTPQGSGVYRWQLQTEKGKQLSGELTAGESFTLPGPLTQGYHQLTLSKGKKSWQTRIIVAPRRCYLPPALEAGEKRWGALVQLYTVRSEQNWGIGDFGDLDQLLVQLAKRGGDFVGLNPLHALYPASAGFASPYSPSSRRWLNVIYIDVSQVADFQQSAAAQKWWKSAKTQKALTKAREAELVDYEAVMALKLAALRHAWAHFQARDSQSEEHQSWMAFVHEGGDSLRYQAAYDGIQLERQADKTQQGGWPAWPEAWRNSKLPEVQQWCEQHEEEIAFWQWLQWLAQQQFSACWTHSQTLGMSVGLYRDLAVGVAEGSAETWHDPELYRLKASVGAPPDRLGPLGQNWGLPPMDPHVMQARGYQPFIDMLRANMRDCGALRIDHVMSLLRLWWVPAGETADKGAYVAYPVDDLLGILALESHRLRCMVIGEDLGTVPQEIVSLLRKSGVFSWKVLWFEQEKDQRYRAPQDYPRQSIASASTHDLPTLTGFWEQGDLELGEKLGLYPGDAVKALHQQRAAQKQALLDALHQAGALPARSQKKAEKLIMTPALNRAIHRFLADTDSALLGLQPEDWLGMTTPVNVPGTVDQYPNWRRKLSKTLEEIFADKEVNALLKVVSHQRQSGQKGQ</sequence>
<evidence type="ECO:0000256" key="2">
    <source>
        <dbReference type="ARBA" id="ARBA00005684"/>
    </source>
</evidence>
<feature type="domain" description="MalQ N-terminal beta-sandwich" evidence="11">
    <location>
        <begin position="52"/>
        <end position="126"/>
    </location>
</feature>
<dbReference type="NCBIfam" id="TIGR00217">
    <property type="entry name" value="malQ"/>
    <property type="match status" value="1"/>
</dbReference>
<dbReference type="SUPFAM" id="SSF51445">
    <property type="entry name" value="(Trans)glycosidases"/>
    <property type="match status" value="1"/>
</dbReference>
<evidence type="ECO:0000259" key="11">
    <source>
        <dbReference type="Pfam" id="PF21226"/>
    </source>
</evidence>
<proteinExistence type="inferred from homology"/>
<dbReference type="EC" id="2.4.1.25" evidence="3 10"/>
<evidence type="ECO:0000256" key="9">
    <source>
        <dbReference type="ARBA" id="ARBA00031501"/>
    </source>
</evidence>
<evidence type="ECO:0000256" key="6">
    <source>
        <dbReference type="ARBA" id="ARBA00022679"/>
    </source>
</evidence>
<organism evidence="12 13">
    <name type="scientific">Candidatus Pantoea varia</name>
    <dbReference type="NCBI Taxonomy" id="1881036"/>
    <lineage>
        <taxon>Bacteria</taxon>
        <taxon>Pseudomonadati</taxon>
        <taxon>Pseudomonadota</taxon>
        <taxon>Gammaproteobacteria</taxon>
        <taxon>Enterobacterales</taxon>
        <taxon>Erwiniaceae</taxon>
        <taxon>Pantoea</taxon>
    </lineage>
</organism>
<evidence type="ECO:0000256" key="7">
    <source>
        <dbReference type="ARBA" id="ARBA00023277"/>
    </source>
</evidence>
<dbReference type="Pfam" id="PF02446">
    <property type="entry name" value="Glyco_hydro_77"/>
    <property type="match status" value="1"/>
</dbReference>
<evidence type="ECO:0000256" key="3">
    <source>
        <dbReference type="ARBA" id="ARBA00012560"/>
    </source>
</evidence>
<dbReference type="NCBIfam" id="NF008274">
    <property type="entry name" value="PRK11052.1"/>
    <property type="match status" value="1"/>
</dbReference>
<dbReference type="Gene3D" id="3.20.20.80">
    <property type="entry name" value="Glycosidases"/>
    <property type="match status" value="1"/>
</dbReference>
<dbReference type="PANTHER" id="PTHR32438">
    <property type="entry name" value="4-ALPHA-GLUCANOTRANSFERASE DPE1, CHLOROPLASTIC/AMYLOPLASTIC"/>
    <property type="match status" value="1"/>
</dbReference>
<dbReference type="InterPro" id="IPR048458">
    <property type="entry name" value="MalQ_N"/>
</dbReference>
<reference evidence="13" key="1">
    <citation type="submission" date="2016-10" db="EMBL/GenBank/DDBJ databases">
        <authorList>
            <person name="Varghese N."/>
            <person name="Submissions S."/>
        </authorList>
    </citation>
    <scope>NUCLEOTIDE SEQUENCE [LARGE SCALE GENOMIC DNA]</scope>
    <source>
        <strain evidence="13">OV426</strain>
    </source>
</reference>
<protein>
    <recommendedName>
        <fullName evidence="4 10">4-alpha-glucanotransferase</fullName>
        <ecNumber evidence="3 10">2.4.1.25</ecNumber>
    </recommendedName>
    <alternativeName>
        <fullName evidence="8 10">Amylomaltase</fullName>
    </alternativeName>
    <alternativeName>
        <fullName evidence="9 10">Disproportionating enzyme</fullName>
    </alternativeName>
</protein>
<name>A0A1I5HA78_9GAMM</name>
<dbReference type="GO" id="GO:0004134">
    <property type="term" value="F:4-alpha-glucanotransferase activity"/>
    <property type="evidence" value="ECO:0007669"/>
    <property type="project" value="UniProtKB-EC"/>
</dbReference>
<dbReference type="RefSeq" id="WP_090966795.1">
    <property type="nucleotide sequence ID" value="NZ_FOVG01000006.1"/>
</dbReference>
<comment type="catalytic activity">
    <reaction evidence="1 10">
        <text>Transfers a segment of a (1-&gt;4)-alpha-D-glucan to a new position in an acceptor, which may be glucose or a (1-&gt;4)-alpha-D-glucan.</text>
        <dbReference type="EC" id="2.4.1.25"/>
    </reaction>
</comment>
<accession>A0A1I5HA78</accession>
<dbReference type="Pfam" id="PF21226">
    <property type="entry name" value="MalQ_N"/>
    <property type="match status" value="1"/>
</dbReference>
<keyword evidence="13" id="KW-1185">Reference proteome</keyword>
<dbReference type="Proteomes" id="UP000198968">
    <property type="component" value="Unassembled WGS sequence"/>
</dbReference>
<dbReference type="InterPro" id="IPR017853">
    <property type="entry name" value="GH"/>
</dbReference>
<dbReference type="EMBL" id="FOVG01000006">
    <property type="protein sequence ID" value="SFO45107.1"/>
    <property type="molecule type" value="Genomic_DNA"/>
</dbReference>